<dbReference type="Pfam" id="PF00582">
    <property type="entry name" value="Usp"/>
    <property type="match status" value="1"/>
</dbReference>
<accession>A0AAV1S5S3</accession>
<feature type="coiled-coil region" evidence="4">
    <location>
        <begin position="362"/>
        <end position="392"/>
    </location>
</feature>
<keyword evidence="6" id="KW-0812">Transmembrane</keyword>
<comment type="caution">
    <text evidence="8">The sequence shown here is derived from an EMBL/GenBank/DDBJ whole genome shotgun (WGS) entry which is preliminary data.</text>
</comment>
<feature type="domain" description="UspA" evidence="7">
    <location>
        <begin position="101"/>
        <end position="236"/>
    </location>
</feature>
<evidence type="ECO:0000259" key="7">
    <source>
        <dbReference type="Pfam" id="PF00582"/>
    </source>
</evidence>
<dbReference type="Gene3D" id="3.40.50.620">
    <property type="entry name" value="HUPs"/>
    <property type="match status" value="1"/>
</dbReference>
<dbReference type="PANTHER" id="PTHR45647:SF25">
    <property type="entry name" value="ADENINE NUCLEOTIDE ALPHA HYDROLASES-LIKE SUPERFAMILY PROTEIN"/>
    <property type="match status" value="1"/>
</dbReference>
<keyword evidence="6" id="KW-1133">Transmembrane helix</keyword>
<dbReference type="GO" id="GO:0061630">
    <property type="term" value="F:ubiquitin protein ligase activity"/>
    <property type="evidence" value="ECO:0007669"/>
    <property type="project" value="UniProtKB-EC"/>
</dbReference>
<keyword evidence="3" id="KW-0833">Ubl conjugation pathway</keyword>
<evidence type="ECO:0000256" key="3">
    <source>
        <dbReference type="ARBA" id="ARBA00022786"/>
    </source>
</evidence>
<dbReference type="EC" id="2.3.2.27" evidence="2"/>
<keyword evidence="4" id="KW-0175">Coiled coil</keyword>
<gene>
    <name evidence="8" type="ORF">DCAF_LOCUS18454</name>
</gene>
<dbReference type="InterPro" id="IPR006016">
    <property type="entry name" value="UspA"/>
</dbReference>
<dbReference type="AlphaFoldDB" id="A0AAV1S5S3"/>
<evidence type="ECO:0000313" key="9">
    <source>
        <dbReference type="Proteomes" id="UP001314170"/>
    </source>
</evidence>
<feature type="transmembrane region" description="Helical" evidence="6">
    <location>
        <begin position="488"/>
        <end position="506"/>
    </location>
</feature>
<evidence type="ECO:0000256" key="1">
    <source>
        <dbReference type="ARBA" id="ARBA00000900"/>
    </source>
</evidence>
<evidence type="ECO:0000256" key="4">
    <source>
        <dbReference type="SAM" id="Coils"/>
    </source>
</evidence>
<dbReference type="InterPro" id="IPR014729">
    <property type="entry name" value="Rossmann-like_a/b/a_fold"/>
</dbReference>
<feature type="region of interest" description="Disordered" evidence="5">
    <location>
        <begin position="72"/>
        <end position="99"/>
    </location>
</feature>
<comment type="catalytic activity">
    <reaction evidence="1">
        <text>S-ubiquitinyl-[E2 ubiquitin-conjugating enzyme]-L-cysteine + [acceptor protein]-L-lysine = [E2 ubiquitin-conjugating enzyme]-L-cysteine + N(6)-ubiquitinyl-[acceptor protein]-L-lysine.</text>
        <dbReference type="EC" id="2.3.2.27"/>
    </reaction>
</comment>
<evidence type="ECO:0000256" key="6">
    <source>
        <dbReference type="SAM" id="Phobius"/>
    </source>
</evidence>
<keyword evidence="6" id="KW-0472">Membrane</keyword>
<proteinExistence type="predicted"/>
<keyword evidence="9" id="KW-1185">Reference proteome</keyword>
<dbReference type="PANTHER" id="PTHR45647">
    <property type="entry name" value="OS02G0152300 PROTEIN"/>
    <property type="match status" value="1"/>
</dbReference>
<protein>
    <recommendedName>
        <fullName evidence="2">RING-type E3 ubiquitin transferase</fullName>
        <ecNumber evidence="2">2.3.2.27</ecNumber>
    </recommendedName>
</protein>
<feature type="compositionally biased region" description="Basic and acidic residues" evidence="5">
    <location>
        <begin position="72"/>
        <end position="83"/>
    </location>
</feature>
<dbReference type="InterPro" id="IPR051348">
    <property type="entry name" value="U-box_ubiquitin_ligases"/>
</dbReference>
<evidence type="ECO:0000256" key="5">
    <source>
        <dbReference type="SAM" id="MobiDB-lite"/>
    </source>
</evidence>
<organism evidence="8 9">
    <name type="scientific">Dovyalis caffra</name>
    <dbReference type="NCBI Taxonomy" id="77055"/>
    <lineage>
        <taxon>Eukaryota</taxon>
        <taxon>Viridiplantae</taxon>
        <taxon>Streptophyta</taxon>
        <taxon>Embryophyta</taxon>
        <taxon>Tracheophyta</taxon>
        <taxon>Spermatophyta</taxon>
        <taxon>Magnoliopsida</taxon>
        <taxon>eudicotyledons</taxon>
        <taxon>Gunneridae</taxon>
        <taxon>Pentapetalae</taxon>
        <taxon>rosids</taxon>
        <taxon>fabids</taxon>
        <taxon>Malpighiales</taxon>
        <taxon>Salicaceae</taxon>
        <taxon>Flacourtieae</taxon>
        <taxon>Dovyalis</taxon>
    </lineage>
</organism>
<dbReference type="Proteomes" id="UP001314170">
    <property type="component" value="Unassembled WGS sequence"/>
</dbReference>
<feature type="coiled-coil region" evidence="4">
    <location>
        <begin position="420"/>
        <end position="477"/>
    </location>
</feature>
<evidence type="ECO:0000313" key="8">
    <source>
        <dbReference type="EMBL" id="CAK7345792.1"/>
    </source>
</evidence>
<dbReference type="EMBL" id="CAWUPB010001168">
    <property type="protein sequence ID" value="CAK7345792.1"/>
    <property type="molecule type" value="Genomic_DNA"/>
</dbReference>
<name>A0AAV1S5S3_9ROSI</name>
<dbReference type="CDD" id="cd01989">
    <property type="entry name" value="USP_STK_Ubox_N"/>
    <property type="match status" value="1"/>
</dbReference>
<evidence type="ECO:0000256" key="2">
    <source>
        <dbReference type="ARBA" id="ARBA00012483"/>
    </source>
</evidence>
<reference evidence="8 9" key="1">
    <citation type="submission" date="2024-01" db="EMBL/GenBank/DDBJ databases">
        <authorList>
            <person name="Waweru B."/>
        </authorList>
    </citation>
    <scope>NUCLEOTIDE SEQUENCE [LARGE SCALE GENOMIC DNA]</scope>
</reference>
<dbReference type="SUPFAM" id="SSF52402">
    <property type="entry name" value="Adenine nucleotide alpha hydrolases-like"/>
    <property type="match status" value="1"/>
</dbReference>
<feature type="region of interest" description="Disordered" evidence="5">
    <location>
        <begin position="135"/>
        <end position="161"/>
    </location>
</feature>
<sequence>MDSEYYRNPWNQAVSFGVPPGNPVPAAESAIKQLENVKLIPDQNTNYGGLFERSSYNLIDYKHYNIVGETGDIHKPRGGEGKGQKMLNPRENAERRRGRDRTIAVAIDKDKSSQSALIWAVDNLVTRDNVLKLVHVRERQPSPPPANSVSNDDTPEEQPPDNQTIDLFLSFRCYCRRRQVQFECVLLEDTDVGKALIEYVHQAGVDTLLLGAGSRNGLSRLFKTVDIPGTVLKRAPTFCTVYVVSKGKVSGLRNATRPVPATYTSGGAQLLQRNSTVELPTTIWYDELSPDHPDSPGGSSERPSTDTAFFAFYENLGRSELTGNLRKDLYMDERDFESHSAFRSPVELNPIPEFDNHAEPWLEQNEEDRDEIRRLKNELKQTIDLYHAACKEALAAKQKAMELEQWKMREEKRIQEVHQIEETALKMVEWERAKSKAANEAAEAAQMRIEIEVQKRIKAEKKALKEAEERKRVLDALSQSHIVVKHQSLYHMIVVVFVFYLYFSVFK</sequence>